<evidence type="ECO:0000313" key="3">
    <source>
        <dbReference type="Proteomes" id="UP000039324"/>
    </source>
</evidence>
<name>A0A0G4IV77_PLABS</name>
<dbReference type="EMBL" id="CDSF01000090">
    <property type="protein sequence ID" value="CEO99228.1"/>
    <property type="molecule type" value="Genomic_DNA"/>
</dbReference>
<feature type="compositionally biased region" description="Low complexity" evidence="1">
    <location>
        <begin position="49"/>
        <end position="60"/>
    </location>
</feature>
<reference evidence="2 3" key="1">
    <citation type="submission" date="2015-02" db="EMBL/GenBank/DDBJ databases">
        <authorList>
            <person name="Chooi Y.-H."/>
        </authorList>
    </citation>
    <scope>NUCLEOTIDE SEQUENCE [LARGE SCALE GENOMIC DNA]</scope>
    <source>
        <strain evidence="2">E3</strain>
    </source>
</reference>
<feature type="compositionally biased region" description="Acidic residues" evidence="1">
    <location>
        <begin position="1"/>
        <end position="14"/>
    </location>
</feature>
<accession>A0A0G4IV77</accession>
<feature type="region of interest" description="Disordered" evidence="1">
    <location>
        <begin position="49"/>
        <end position="68"/>
    </location>
</feature>
<dbReference type="Proteomes" id="UP000039324">
    <property type="component" value="Unassembled WGS sequence"/>
</dbReference>
<keyword evidence="3" id="KW-1185">Reference proteome</keyword>
<protein>
    <submittedName>
        <fullName evidence="2">Uncharacterized protein</fullName>
    </submittedName>
</protein>
<sequence>MSEDLSSDSEDDELNGISMEAGSDGDDVDDVDDLWCSVSSRRPMQSILSSTSMSSSMPYSFNQRTSEPPSINGYRQLSYWTIQQNASERPGVSAHVHNHDQFVPSATSPSPSRQAILASPLYIPTGPSGTTITAMALSPPRDKRKRDEVEVARASPALIDAYIKASAKMKKRYLTQRYTYYINKKRVGEMLKKRFGRPRPKGTGDPNAVQFLMTIEAAYALRQLLRIERCYQDELLQPLPNRIAQVVKIRLFSMRRAWMFLNEVAFRCLTNDEHAFMVPVGICEFEFDGTKAAIEKFTCGKYSRLPGPHQPSWSDPEPKFYSLNDSGRSSDVTFTLRKGEQVFVLEDRYEHSFYGVEDHKMCYWYLVFVADDEHHGLQLRVDDDSWLPVRARVGWVPSKCIDVTHPVTMQYSLNTLKFKLESPKLRVSQNGACVY</sequence>
<organism evidence="2 3">
    <name type="scientific">Plasmodiophora brassicae</name>
    <name type="common">Clubroot disease agent</name>
    <dbReference type="NCBI Taxonomy" id="37360"/>
    <lineage>
        <taxon>Eukaryota</taxon>
        <taxon>Sar</taxon>
        <taxon>Rhizaria</taxon>
        <taxon>Endomyxa</taxon>
        <taxon>Phytomyxea</taxon>
        <taxon>Plasmodiophorida</taxon>
        <taxon>Plasmodiophoridae</taxon>
        <taxon>Plasmodiophora</taxon>
    </lineage>
</organism>
<evidence type="ECO:0000256" key="1">
    <source>
        <dbReference type="SAM" id="MobiDB-lite"/>
    </source>
</evidence>
<evidence type="ECO:0000313" key="2">
    <source>
        <dbReference type="EMBL" id="CEO99228.1"/>
    </source>
</evidence>
<feature type="region of interest" description="Disordered" evidence="1">
    <location>
        <begin position="1"/>
        <end position="30"/>
    </location>
</feature>
<dbReference type="AlphaFoldDB" id="A0A0G4IV77"/>
<proteinExistence type="predicted"/>
<gene>
    <name evidence="2" type="ORF">PBRA_001134</name>
</gene>